<protein>
    <submittedName>
        <fullName evidence="1">cAMP-dependent protein kinase catalytic subunit</fullName>
        <ecNumber evidence="1">2.7.11.11</ecNumber>
    </submittedName>
</protein>
<sequence length="236" mass="26284">MASAVQSTENSNKHYPTDPQHSSIASPSTLNLDAMNNEADYLLSQNPKGDKVLGLADSGVGSSTSGLNLDHISELHSNSELVETNPVPIKEEPLQLNEFDIMRTLGTGSFGRVHLVRKKSGGCFYAMKVLKKSEIVRLKQVEHVHNEKHVLKKCSHPFLVSMLGSIADSVNLYVFMEYVAGGELFSYLRKFQRSPAHVAKFYAAEVVLAFEYLHSLDIIYRDLKPEKCVIGLKRSY</sequence>
<evidence type="ECO:0000313" key="1">
    <source>
        <dbReference type="EMBL" id="KAJ9049192.1"/>
    </source>
</evidence>
<keyword evidence="1" id="KW-0418">Kinase</keyword>
<name>A0ACC2RGF8_9FUNG</name>
<evidence type="ECO:0000313" key="2">
    <source>
        <dbReference type="Proteomes" id="UP001165960"/>
    </source>
</evidence>
<accession>A0ACC2RGF8</accession>
<keyword evidence="1" id="KW-0808">Transferase</keyword>
<proteinExistence type="predicted"/>
<keyword evidence="2" id="KW-1185">Reference proteome</keyword>
<organism evidence="1 2">
    <name type="scientific">Entomophthora muscae</name>
    <dbReference type="NCBI Taxonomy" id="34485"/>
    <lineage>
        <taxon>Eukaryota</taxon>
        <taxon>Fungi</taxon>
        <taxon>Fungi incertae sedis</taxon>
        <taxon>Zoopagomycota</taxon>
        <taxon>Entomophthoromycotina</taxon>
        <taxon>Entomophthoromycetes</taxon>
        <taxon>Entomophthorales</taxon>
        <taxon>Entomophthoraceae</taxon>
        <taxon>Entomophthora</taxon>
    </lineage>
</organism>
<dbReference type="Proteomes" id="UP001165960">
    <property type="component" value="Unassembled WGS sequence"/>
</dbReference>
<dbReference type="EMBL" id="QTSX02007264">
    <property type="protein sequence ID" value="KAJ9049192.1"/>
    <property type="molecule type" value="Genomic_DNA"/>
</dbReference>
<gene>
    <name evidence="1" type="primary">TPK2_4</name>
    <name evidence="1" type="ORF">DSO57_1027227</name>
</gene>
<reference evidence="1" key="1">
    <citation type="submission" date="2022-04" db="EMBL/GenBank/DDBJ databases">
        <title>Genome of the entomopathogenic fungus Entomophthora muscae.</title>
        <authorList>
            <person name="Elya C."/>
            <person name="Lovett B.R."/>
            <person name="Lee E."/>
            <person name="Macias A.M."/>
            <person name="Hajek A.E."/>
            <person name="De Bivort B.L."/>
            <person name="Kasson M.T."/>
            <person name="De Fine Licht H.H."/>
            <person name="Stajich J.E."/>
        </authorList>
    </citation>
    <scope>NUCLEOTIDE SEQUENCE</scope>
    <source>
        <strain evidence="1">Berkeley</strain>
    </source>
</reference>
<dbReference type="EC" id="2.7.11.11" evidence="1"/>
<comment type="caution">
    <text evidence="1">The sequence shown here is derived from an EMBL/GenBank/DDBJ whole genome shotgun (WGS) entry which is preliminary data.</text>
</comment>